<sequence>MKKLLSIFAIAMLSLALAACGDNTDETTEATEATEATTDTSDSGDTTEAGDFENIADGYYFAADDRQTETGETYRYWVTAEVKDGELTDLTWDAYHIDGGVSKLKGQSKFVGSYNGLYGMDKYGNEYGKWYVQASRAINYILENQDMDLTFDADGYSDEIGGITIHYVELIDLLSEALSNDAVEKGIYNDGYYYVEEGTTMLTTVVVNGRIVLADFNAINAKEYTNADGETEIGLTKDSLLENYGMTPTNPWYVQAQQIENYVMENQNLDVVLKDDTRTDDISDISIKMPGFIGAFDAFIEESSDYAQYVDGKYFAAAEEFGNGYKYYVILEIEDGLLVDAELNAYAQDGDKNKCLGETKYDCSLAGNYGMNTDNPWYEQADAITAYAIKTQKADINYNDDNGHTDEIADVTIHVNEFFELAKKALKAGPVMAPRGAELVDGFYFVTDEDTDADKYNMGTFIVVDNAIVLADLNAAHPKTVDGTDYVTKDAMGAGYGMNPDNPWFEQVQKIEQEILDTQASFTLNTTDADGHQDTLSDVSIKVNGQLGIFDLFITEATPTPAS</sequence>
<name>F7PWN6_9MOLU</name>
<proteinExistence type="predicted"/>
<dbReference type="Gene3D" id="3.90.1010.20">
    <property type="match status" value="4"/>
</dbReference>
<dbReference type="RefSeq" id="WP_008824826.1">
    <property type="nucleotide sequence ID" value="NZ_AFNU02000004.1"/>
</dbReference>
<feature type="chain" id="PRO_5003366976" evidence="2">
    <location>
        <begin position="19"/>
        <end position="563"/>
    </location>
</feature>
<organism evidence="3 4">
    <name type="scientific">Haloplasma contractile SSD-17B</name>
    <dbReference type="NCBI Taxonomy" id="1033810"/>
    <lineage>
        <taxon>Bacteria</taxon>
        <taxon>Bacillati</taxon>
        <taxon>Mycoplasmatota</taxon>
        <taxon>Mollicutes</taxon>
        <taxon>Haloplasmatales</taxon>
        <taxon>Haloplasmataceae</taxon>
        <taxon>Haloplasma</taxon>
    </lineage>
</organism>
<dbReference type="InParanoid" id="F7PWN6"/>
<dbReference type="AlphaFoldDB" id="F7PWN6"/>
<dbReference type="STRING" id="1033810.HLPCO_001578"/>
<feature type="compositionally biased region" description="Low complexity" evidence="1">
    <location>
        <begin position="30"/>
        <end position="49"/>
    </location>
</feature>
<keyword evidence="2" id="KW-0732">Signal</keyword>
<feature type="signal peptide" evidence="2">
    <location>
        <begin position="1"/>
        <end position="18"/>
    </location>
</feature>
<reference evidence="3 4" key="1">
    <citation type="journal article" date="2011" name="J. Bacteriol.">
        <title>Genome sequence of Haloplasma contractile, an unusual contractile bacterium from a deep-sea anoxic brine lake.</title>
        <authorList>
            <person name="Antunes A."/>
            <person name="Alam I."/>
            <person name="El Dorry H."/>
            <person name="Siam R."/>
            <person name="Robertson A."/>
            <person name="Bajic V.B."/>
            <person name="Stingl U."/>
        </authorList>
    </citation>
    <scope>NUCLEOTIDE SEQUENCE [LARGE SCALE GENOMIC DNA]</scope>
    <source>
        <strain evidence="3 4">SSD-17B</strain>
    </source>
</reference>
<dbReference type="eggNOG" id="COG4939">
    <property type="taxonomic scope" value="Bacteria"/>
</dbReference>
<evidence type="ECO:0000256" key="1">
    <source>
        <dbReference type="SAM" id="MobiDB-lite"/>
    </source>
</evidence>
<accession>F7PWN6</accession>
<evidence type="ECO:0000256" key="2">
    <source>
        <dbReference type="SAM" id="SignalP"/>
    </source>
</evidence>
<dbReference type="OrthoDB" id="384237at2"/>
<protein>
    <submittedName>
        <fullName evidence="3">Membrane lipoprotein</fullName>
    </submittedName>
</protein>
<keyword evidence="3" id="KW-0449">Lipoprotein</keyword>
<dbReference type="EMBL" id="AFNU02000004">
    <property type="protein sequence ID" value="ERJ12592.1"/>
    <property type="molecule type" value="Genomic_DNA"/>
</dbReference>
<dbReference type="Proteomes" id="UP000005707">
    <property type="component" value="Unassembled WGS sequence"/>
</dbReference>
<gene>
    <name evidence="3" type="ORF">HLPCO_001578</name>
</gene>
<evidence type="ECO:0000313" key="4">
    <source>
        <dbReference type="Proteomes" id="UP000005707"/>
    </source>
</evidence>
<reference evidence="3 4" key="2">
    <citation type="journal article" date="2013" name="PLoS ONE">
        <title>INDIGO - INtegrated Data Warehouse of MIcrobial GenOmes with Examples from the Red Sea Extremophiles.</title>
        <authorList>
            <person name="Alam I."/>
            <person name="Antunes A."/>
            <person name="Kamau A.A."/>
            <person name="Ba Alawi W."/>
            <person name="Kalkatawi M."/>
            <person name="Stingl U."/>
            <person name="Bajic V.B."/>
        </authorList>
    </citation>
    <scope>NUCLEOTIDE SEQUENCE [LARGE SCALE GENOMIC DNA]</scope>
    <source>
        <strain evidence="3 4">SSD-17B</strain>
    </source>
</reference>
<feature type="region of interest" description="Disordered" evidence="1">
    <location>
        <begin position="26"/>
        <end position="50"/>
    </location>
</feature>
<comment type="caution">
    <text evidence="3">The sequence shown here is derived from an EMBL/GenBank/DDBJ whole genome shotgun (WGS) entry which is preliminary data.</text>
</comment>
<keyword evidence="4" id="KW-1185">Reference proteome</keyword>
<dbReference type="PROSITE" id="PS51257">
    <property type="entry name" value="PROKAR_LIPOPROTEIN"/>
    <property type="match status" value="1"/>
</dbReference>
<evidence type="ECO:0000313" key="3">
    <source>
        <dbReference type="EMBL" id="ERJ12592.1"/>
    </source>
</evidence>